<dbReference type="GO" id="GO:0005763">
    <property type="term" value="C:mitochondrial small ribosomal subunit"/>
    <property type="evidence" value="ECO:0007669"/>
    <property type="project" value="TreeGrafter"/>
</dbReference>
<keyword evidence="2" id="KW-0689">Ribosomal protein</keyword>
<evidence type="ECO:0000313" key="4">
    <source>
        <dbReference type="EMBL" id="KAG7531598.1"/>
    </source>
</evidence>
<evidence type="ECO:0000313" key="5">
    <source>
        <dbReference type="Proteomes" id="UP000812966"/>
    </source>
</evidence>
<comment type="caution">
    <text evidence="4">The sequence shown here is derived from an EMBL/GenBank/DDBJ whole genome shotgun (WGS) entry which is preliminary data.</text>
</comment>
<dbReference type="Gene3D" id="1.10.287.1480">
    <property type="match status" value="1"/>
</dbReference>
<name>A0A8K0NPG6_9TREE</name>
<evidence type="ECO:0000256" key="1">
    <source>
        <dbReference type="ARBA" id="ARBA00009083"/>
    </source>
</evidence>
<proteinExistence type="inferred from homology"/>
<dbReference type="PANTHER" id="PTHR19836:SF19">
    <property type="entry name" value="SMALL RIBOSOMAL SUBUNIT PROTEIN US14M"/>
    <property type="match status" value="1"/>
</dbReference>
<dbReference type="EMBL" id="JABELV010000087">
    <property type="protein sequence ID" value="KAG7531598.1"/>
    <property type="molecule type" value="Genomic_DNA"/>
</dbReference>
<evidence type="ECO:0000256" key="3">
    <source>
        <dbReference type="ARBA" id="ARBA00023274"/>
    </source>
</evidence>
<reference evidence="4" key="1">
    <citation type="submission" date="2020-04" db="EMBL/GenBank/DDBJ databases">
        <title>Analysis of mating type loci in Filobasidium floriforme.</title>
        <authorList>
            <person name="Nowrousian M."/>
        </authorList>
    </citation>
    <scope>NUCLEOTIDE SEQUENCE</scope>
    <source>
        <strain evidence="4">CBS 6242</strain>
    </source>
</reference>
<organism evidence="4 5">
    <name type="scientific">Filobasidium floriforme</name>
    <dbReference type="NCBI Taxonomy" id="5210"/>
    <lineage>
        <taxon>Eukaryota</taxon>
        <taxon>Fungi</taxon>
        <taxon>Dikarya</taxon>
        <taxon>Basidiomycota</taxon>
        <taxon>Agaricomycotina</taxon>
        <taxon>Tremellomycetes</taxon>
        <taxon>Filobasidiales</taxon>
        <taxon>Filobasidiaceae</taxon>
        <taxon>Filobasidium</taxon>
    </lineage>
</organism>
<evidence type="ECO:0008006" key="6">
    <source>
        <dbReference type="Google" id="ProtNLM"/>
    </source>
</evidence>
<dbReference type="GO" id="GO:0003735">
    <property type="term" value="F:structural constituent of ribosome"/>
    <property type="evidence" value="ECO:0007669"/>
    <property type="project" value="InterPro"/>
</dbReference>
<sequence>MGAKSQIIRDARLRFSVEANEVKRRALLYIARNATLESQVRHRAQLQLHNMDGNTRPGRVSNRCMETGRGRGIMSQFGLCRYQFRLKALNGELSGVSKSSW</sequence>
<dbReference type="InterPro" id="IPR001209">
    <property type="entry name" value="Ribosomal_uS14"/>
</dbReference>
<dbReference type="PROSITE" id="PS00527">
    <property type="entry name" value="RIBOSOMAL_S14"/>
    <property type="match status" value="1"/>
</dbReference>
<dbReference type="AlphaFoldDB" id="A0A8K0NPG6"/>
<accession>A0A8K0NPG6</accession>
<keyword evidence="5" id="KW-1185">Reference proteome</keyword>
<dbReference type="OrthoDB" id="413436at2759"/>
<evidence type="ECO:0000256" key="2">
    <source>
        <dbReference type="ARBA" id="ARBA00022980"/>
    </source>
</evidence>
<dbReference type="SUPFAM" id="SSF57716">
    <property type="entry name" value="Glucocorticoid receptor-like (DNA-binding domain)"/>
    <property type="match status" value="1"/>
</dbReference>
<dbReference type="GO" id="GO:0006412">
    <property type="term" value="P:translation"/>
    <property type="evidence" value="ECO:0007669"/>
    <property type="project" value="InterPro"/>
</dbReference>
<dbReference type="InterPro" id="IPR018271">
    <property type="entry name" value="Ribosomal_uS14_CS"/>
</dbReference>
<dbReference type="Pfam" id="PF00253">
    <property type="entry name" value="Ribosomal_S14"/>
    <property type="match status" value="1"/>
</dbReference>
<dbReference type="PANTHER" id="PTHR19836">
    <property type="entry name" value="30S RIBOSOMAL PROTEIN S14"/>
    <property type="match status" value="1"/>
</dbReference>
<dbReference type="FunFam" id="1.10.287.1480:FF:000001">
    <property type="entry name" value="30S ribosomal protein S14"/>
    <property type="match status" value="1"/>
</dbReference>
<gene>
    <name evidence="4" type="ORF">FFLO_04257</name>
</gene>
<comment type="similarity">
    <text evidence="1">Belongs to the universal ribosomal protein uS14 family.</text>
</comment>
<protein>
    <recommendedName>
        <fullName evidence="6">Ribosomal protein S14</fullName>
    </recommendedName>
</protein>
<dbReference type="Proteomes" id="UP000812966">
    <property type="component" value="Unassembled WGS sequence"/>
</dbReference>
<keyword evidence="3" id="KW-0687">Ribonucleoprotein</keyword>
<dbReference type="NCBIfam" id="NF006477">
    <property type="entry name" value="PRK08881.1"/>
    <property type="match status" value="1"/>
</dbReference>